<comment type="caution">
    <text evidence="7">The sequence shown here is derived from an EMBL/GenBank/DDBJ whole genome shotgun (WGS) entry which is preliminary data.</text>
</comment>
<feature type="region of interest" description="Disordered" evidence="2">
    <location>
        <begin position="941"/>
        <end position="965"/>
    </location>
</feature>
<dbReference type="InterPro" id="IPR056823">
    <property type="entry name" value="TEN-like_YD-shell"/>
</dbReference>
<protein>
    <submittedName>
        <fullName evidence="7">RHS repeat-associated core domain-containing protein</fullName>
    </submittedName>
</protein>
<feature type="transmembrane region" description="Helical" evidence="3">
    <location>
        <begin position="43"/>
        <end position="64"/>
    </location>
</feature>
<dbReference type="InterPro" id="IPR022385">
    <property type="entry name" value="Rhs_assc_core"/>
</dbReference>
<keyword evidence="3" id="KW-0472">Membrane</keyword>
<organism evidence="7 8">
    <name type="scientific">Noviherbaspirillum album</name>
    <dbReference type="NCBI Taxonomy" id="3080276"/>
    <lineage>
        <taxon>Bacteria</taxon>
        <taxon>Pseudomonadati</taxon>
        <taxon>Pseudomonadota</taxon>
        <taxon>Betaproteobacteria</taxon>
        <taxon>Burkholderiales</taxon>
        <taxon>Oxalobacteraceae</taxon>
        <taxon>Noviherbaspirillum</taxon>
    </lineage>
</organism>
<dbReference type="Pfam" id="PF20148">
    <property type="entry name" value="DUF6531"/>
    <property type="match status" value="1"/>
</dbReference>
<dbReference type="Pfam" id="PF25799">
    <property type="entry name" value="prePAAR_I"/>
    <property type="match status" value="1"/>
</dbReference>
<evidence type="ECO:0000313" key="8">
    <source>
        <dbReference type="Proteomes" id="UP001352263"/>
    </source>
</evidence>
<evidence type="ECO:0000256" key="1">
    <source>
        <dbReference type="ARBA" id="ARBA00022737"/>
    </source>
</evidence>
<dbReference type="Pfam" id="PF25023">
    <property type="entry name" value="TEN_YD-shell"/>
    <property type="match status" value="3"/>
</dbReference>
<gene>
    <name evidence="7" type="ORF">RY831_01100</name>
</gene>
<dbReference type="Pfam" id="PF05593">
    <property type="entry name" value="RHS_repeat"/>
    <property type="match status" value="2"/>
</dbReference>
<keyword evidence="3" id="KW-0812">Transmembrane</keyword>
<feature type="domain" description="Double-stranded DNA deaminase toxin A prePAAR motif" evidence="6">
    <location>
        <begin position="1"/>
        <end position="58"/>
    </location>
</feature>
<evidence type="ECO:0000256" key="3">
    <source>
        <dbReference type="SAM" id="Phobius"/>
    </source>
</evidence>
<dbReference type="CDD" id="cd14742">
    <property type="entry name" value="PAAR_RHS"/>
    <property type="match status" value="1"/>
</dbReference>
<dbReference type="NCBIfam" id="TIGR03696">
    <property type="entry name" value="Rhs_assc_core"/>
    <property type="match status" value="1"/>
</dbReference>
<dbReference type="RefSeq" id="WP_326504485.1">
    <property type="nucleotide sequence ID" value="NZ_JAWIIV010000001.1"/>
</dbReference>
<reference evidence="7 8" key="1">
    <citation type="submission" date="2023-10" db="EMBL/GenBank/DDBJ databases">
        <title>Noviherbaspirillum sp. CPCC 100848 genome assembly.</title>
        <authorList>
            <person name="Li X.Y."/>
            <person name="Fang X.M."/>
        </authorList>
    </citation>
    <scope>NUCLEOTIDE SEQUENCE [LARGE SCALE GENOMIC DNA]</scope>
    <source>
        <strain evidence="7 8">CPCC 100848</strain>
    </source>
</reference>
<dbReference type="InterPro" id="IPR008727">
    <property type="entry name" value="PAAR_motif"/>
</dbReference>
<dbReference type="InterPro" id="IPR031325">
    <property type="entry name" value="RHS_repeat"/>
</dbReference>
<dbReference type="InterPro" id="IPR045351">
    <property type="entry name" value="DUF6531"/>
</dbReference>
<dbReference type="Gene3D" id="2.60.200.60">
    <property type="match status" value="1"/>
</dbReference>
<dbReference type="Proteomes" id="UP001352263">
    <property type="component" value="Unassembled WGS sequence"/>
</dbReference>
<keyword evidence="3" id="KW-1133">Transmembrane helix</keyword>
<feature type="domain" description="Teneurin-like YD-shell" evidence="5">
    <location>
        <begin position="705"/>
        <end position="830"/>
    </location>
</feature>
<proteinExistence type="predicted"/>
<dbReference type="InterPro" id="IPR050708">
    <property type="entry name" value="T6SS_VgrG/RHS"/>
</dbReference>
<dbReference type="PANTHER" id="PTHR32305">
    <property type="match status" value="1"/>
</dbReference>
<feature type="transmembrane region" description="Helical" evidence="3">
    <location>
        <begin position="16"/>
        <end position="36"/>
    </location>
</feature>
<accession>A0ABU6J2G3</accession>
<dbReference type="Gene3D" id="2.180.10.10">
    <property type="entry name" value="RHS repeat-associated core"/>
    <property type="match status" value="3"/>
</dbReference>
<keyword evidence="8" id="KW-1185">Reference proteome</keyword>
<keyword evidence="1" id="KW-0677">Repeat</keyword>
<feature type="domain" description="DUF6531" evidence="4">
    <location>
        <begin position="228"/>
        <end position="303"/>
    </location>
</feature>
<name>A0ABU6J2G3_9BURK</name>
<dbReference type="InterPro" id="IPR057925">
    <property type="entry name" value="prePAAR_DddA"/>
</dbReference>
<evidence type="ECO:0000256" key="2">
    <source>
        <dbReference type="SAM" id="MobiDB-lite"/>
    </source>
</evidence>
<dbReference type="PANTHER" id="PTHR32305:SF15">
    <property type="entry name" value="PROTEIN RHSA-RELATED"/>
    <property type="match status" value="1"/>
</dbReference>
<dbReference type="EMBL" id="JAWIIV010000001">
    <property type="protein sequence ID" value="MEC4717735.1"/>
    <property type="molecule type" value="Genomic_DNA"/>
</dbReference>
<feature type="domain" description="Teneurin-like YD-shell" evidence="5">
    <location>
        <begin position="475"/>
        <end position="608"/>
    </location>
</feature>
<dbReference type="NCBIfam" id="TIGR01643">
    <property type="entry name" value="YD_repeat_2x"/>
    <property type="match status" value="7"/>
</dbReference>
<dbReference type="InterPro" id="IPR006530">
    <property type="entry name" value="YD"/>
</dbReference>
<feature type="domain" description="Teneurin-like YD-shell" evidence="5">
    <location>
        <begin position="989"/>
        <end position="1255"/>
    </location>
</feature>
<evidence type="ECO:0000313" key="7">
    <source>
        <dbReference type="EMBL" id="MEC4717735.1"/>
    </source>
</evidence>
<evidence type="ECO:0000259" key="5">
    <source>
        <dbReference type="Pfam" id="PF25023"/>
    </source>
</evidence>
<evidence type="ECO:0000259" key="4">
    <source>
        <dbReference type="Pfam" id="PF20148"/>
    </source>
</evidence>
<evidence type="ECO:0000259" key="6">
    <source>
        <dbReference type="Pfam" id="PF25799"/>
    </source>
</evidence>
<dbReference type="Pfam" id="PF05488">
    <property type="entry name" value="PAAR_motif"/>
    <property type="match status" value="1"/>
</dbReference>
<sequence>MYEAARIHDGISHSSALSGFLIGAAIGVALIAAVAFATFTCGFGVGLLAGLVAGVGATGILMLGEAIGSAMRTPSGTIISGSHNVYTNGRAAALVKLSGVACDKHPPLPRVAEGSGTVFINGLAAARIDDRTECDAKIQTGSSNVFIGGGRTGYLKIDPEVPDALRTAVDWAFTLAGLGGGLAGLVKKAGDAGMRALMPCAARYIAGFAAGEAIGRYVAAPAISGLIGHPVDVTTGRKLLLPQDENDFSLTGRLPLTGSRYYGSDLRTGGMLGRGWRHEWEISLRIEDERLIHTGVQGRDIPFPLLEPGQKIYSEAEQLTLGRLKDGRYLAHGLDETFHLFTAPDAGGTAHLQRIEDRLGNHLQFERGEHGRLLQVTGKGLRVALHYDHPLHRLTGIELIEGGTPGMLVQYSYDNNGQLAAVTDRMGHVVRRFAYQDGLMCEQHNALGMQCTYRWEEVDGLHRVIEHGTSEGERYHFRYDPHKRTSSVEDVFGRTAQWQYDAHFQITEALWFDGSRYRFEYDEHGNLVTMHLPGQRSVYLGYDALGRLVSETDPLGRITETGYHADSLRPSRQTFPDGSQWTARYDERGLLLSTYDPLGRETQYDYHADGLPGSVTDARGGIKRMQWNERGQITAYIDCSGKTTLYDYDNDGHLRGITDAAGNRTIVERQLTGEPILILRPDGAQEQFEYGPAGLPVRHRDAAGHSQRWEYNRRGQLLKAIGKTERAVGYEYDAHGRLMRLINANGASYLFDYDHADRLCRETGVDGIVKQYRYDEAGNAVGMEVTGNDDQGRVQRRYTHMQYDVAGRLLARHTETAVTSYAYDALDRLLSASRIPTDAGKALGIESDTVRFEYDAAGQLVAEHGANGSLRHEYDELGTAISLTLPQGQRLDMLSYGAGHVHQIRIGDRIICDIERDDLHREIVRTQGRLSTGFGHDAMNRRSWQSSIRPEQGETEPTLPSPNRGQLWRSYVYSAADELSERHDALRGPTQYRYDMDGRLLGCHSKAGDEHFRWDDADNPCDLATRRSAGAISNNRLMVWQDIRYSYDAFGNVRSRKKGSWQQQHFLYDADDRLIEARSDTRQGDLITRFAYDALGRRIAKTVKPTQDWAPNQKQSETKFVWQGLRLLQEIGRDRISTHVYEQDGGSSYAPLARIDQTIRSNGSHGTGRIYYFHTDQIGTPLEVTDEDGQLIWAGEYGAWGRVTRQVLDAPLKMGEEFEQPLRFAGQYEDESTGLHYNTFRYYDPEVGRFLTRDPIGLVGGINLYQYVFNPISWIDPLGLAGYTISAQTAGPDTLARGVHVNVHGPGLPPKGGHVGLVPTATNDLLTTLPVDQATRDLREGQWKKVQDAVKDYMSKPQNVSRMEKSAQAGIDAYPNSNRAGEMSKVRDILQKHRIKGTNPCR</sequence>